<dbReference type="Proteomes" id="UP000682733">
    <property type="component" value="Unassembled WGS sequence"/>
</dbReference>
<dbReference type="InterPro" id="IPR036691">
    <property type="entry name" value="Endo/exonu/phosph_ase_sf"/>
</dbReference>
<dbReference type="InterPro" id="IPR005135">
    <property type="entry name" value="Endo/exonuclease/phosphatase"/>
</dbReference>
<reference evidence="3" key="1">
    <citation type="submission" date="2021-02" db="EMBL/GenBank/DDBJ databases">
        <authorList>
            <person name="Nowell W R."/>
        </authorList>
    </citation>
    <scope>NUCLEOTIDE SEQUENCE</scope>
</reference>
<dbReference type="PANTHER" id="PTHR36688">
    <property type="entry name" value="ENDO/EXONUCLEASE/PHOSPHATASE DOMAIN-CONTAINING PROTEIN"/>
    <property type="match status" value="1"/>
</dbReference>
<dbReference type="Gene3D" id="3.60.10.10">
    <property type="entry name" value="Endonuclease/exonuclease/phosphatase"/>
    <property type="match status" value="1"/>
</dbReference>
<dbReference type="SUPFAM" id="SSF56219">
    <property type="entry name" value="DNase I-like"/>
    <property type="match status" value="1"/>
</dbReference>
<feature type="non-terminal residue" evidence="3">
    <location>
        <position position="1"/>
    </location>
</feature>
<gene>
    <name evidence="3" type="ORF">OVA965_LOCUS29619</name>
    <name evidence="4" type="ORF">TMI583_LOCUS30400</name>
</gene>
<evidence type="ECO:0000313" key="4">
    <source>
        <dbReference type="EMBL" id="CAF4135941.1"/>
    </source>
</evidence>
<dbReference type="Proteomes" id="UP000677228">
    <property type="component" value="Unassembled WGS sequence"/>
</dbReference>
<organism evidence="3 5">
    <name type="scientific">Didymodactylos carnosus</name>
    <dbReference type="NCBI Taxonomy" id="1234261"/>
    <lineage>
        <taxon>Eukaryota</taxon>
        <taxon>Metazoa</taxon>
        <taxon>Spiralia</taxon>
        <taxon>Gnathifera</taxon>
        <taxon>Rotifera</taxon>
        <taxon>Eurotatoria</taxon>
        <taxon>Bdelloidea</taxon>
        <taxon>Philodinida</taxon>
        <taxon>Philodinidae</taxon>
        <taxon>Didymodactylos</taxon>
    </lineage>
</organism>
<dbReference type="InterPro" id="IPR000477">
    <property type="entry name" value="RT_dom"/>
</dbReference>
<proteinExistence type="predicted"/>
<dbReference type="Pfam" id="PF00078">
    <property type="entry name" value="RVT_1"/>
    <property type="match status" value="1"/>
</dbReference>
<dbReference type="AlphaFoldDB" id="A0A8S2F164"/>
<name>A0A8S2F164_9BILA</name>
<dbReference type="EMBL" id="CAJOBA010042577">
    <property type="protein sequence ID" value="CAF4135941.1"/>
    <property type="molecule type" value="Genomic_DNA"/>
</dbReference>
<dbReference type="EMBL" id="CAJNOK010020968">
    <property type="protein sequence ID" value="CAF1325046.1"/>
    <property type="molecule type" value="Genomic_DNA"/>
</dbReference>
<dbReference type="Pfam" id="PF14529">
    <property type="entry name" value="Exo_endo_phos_2"/>
    <property type="match status" value="1"/>
</dbReference>
<evidence type="ECO:0000313" key="3">
    <source>
        <dbReference type="EMBL" id="CAF1325046.1"/>
    </source>
</evidence>
<feature type="domain" description="Reverse transcriptase" evidence="1">
    <location>
        <begin position="651"/>
        <end position="748"/>
    </location>
</feature>
<evidence type="ECO:0000259" key="2">
    <source>
        <dbReference type="Pfam" id="PF14529"/>
    </source>
</evidence>
<accession>A0A8S2F164</accession>
<comment type="caution">
    <text evidence="3">The sequence shown here is derived from an EMBL/GenBank/DDBJ whole genome shotgun (WGS) entry which is preliminary data.</text>
</comment>
<protein>
    <recommendedName>
        <fullName evidence="6">Reverse transcriptase domain-containing protein</fullName>
    </recommendedName>
</protein>
<dbReference type="InterPro" id="IPR052560">
    <property type="entry name" value="RdDP_mobile_element"/>
</dbReference>
<dbReference type="GO" id="GO:0003824">
    <property type="term" value="F:catalytic activity"/>
    <property type="evidence" value="ECO:0007669"/>
    <property type="project" value="InterPro"/>
</dbReference>
<sequence>MSESVPVQSKSLTPSVPVFSNIFGSRHSLNEKPSIDGIEDKNEIRRLKSDVQRKPSCPNELLKPQYTDDKVNRTDSTIKYYSECSNEKLIEMSQEIHEQKSKEIQKELSRRCGGTAVGYLSNSKLFTLCEQFSNCRNKPIEELYQLHGRLQQEIQELTDHDPLDILAVPSDKLLHLAAVNLLMRCKLHRREIPQQQFQPTTFRYNSNDFPVMNTDKIKSNPWNLQNNNNDQQNIMNYLQQMNNDIKQNFKQINDKLNIQQQVIETNVKNTHLNKIVIQSTLSTISKIMNKVIKPLINLIQEEPEKERVLRALDDYCNDLLKQHMSVTEDFISTDSRILVNQQQSTPIITTINNPNDNINNEVDGDSQLLDYSDFNASVVQWGSPLTDKRGAVLEDWISKTNLLYIKNSFNSSKRSLRNIDLTFSDIMTFRGETVDFGTSDHWPIAYSTDAIGFQALVGFPHVNWKDYKTLLYLLQDFWLERQKEVSSDEWYEDYIRFLSALKSRVTQWKNKEKYRPSLPSHILVKLKELRRVRNMYYHKKKLSLALDPTDPNDIETENEYLEIINKLSVNCNGVLPTSINEISKLMKKLKPKKSSGLDSVSNFMIKLLPPAYIEGLNSCFNTWLRECRYPDGWKIAKLVILNKLKAGTPTCDQTRPISLLATHSKIFEKIMLERVKNWADANHIIPDEQSGFRPNCLLPTRVLSIFQEVENNFAANIPTLAIYVDYQKAYDNVWHMALIVKLFRLGMPLGL</sequence>
<evidence type="ECO:0000313" key="5">
    <source>
        <dbReference type="Proteomes" id="UP000677228"/>
    </source>
</evidence>
<dbReference type="PANTHER" id="PTHR36688:SF1">
    <property type="entry name" value="ENDONUCLEASE_EXONUCLEASE_PHOSPHATASE DOMAIN-CONTAINING PROTEIN"/>
    <property type="match status" value="1"/>
</dbReference>
<evidence type="ECO:0008006" key="6">
    <source>
        <dbReference type="Google" id="ProtNLM"/>
    </source>
</evidence>
<evidence type="ECO:0000259" key="1">
    <source>
        <dbReference type="Pfam" id="PF00078"/>
    </source>
</evidence>
<feature type="domain" description="Endonuclease/exonuclease/phosphatase" evidence="2">
    <location>
        <begin position="351"/>
        <end position="444"/>
    </location>
</feature>